<sequence>MAGVKSLDDLFLSTLKDIYYAERLALKALPKMAKAAQTPELRDAFMLHKEQTTGQIERLKQVFEAIGKRPQGVTCEAMNGLNAEFEELIEEAKEPSAVRDAGIIACAQAVEHYEMARYGALLAWSKATGKKEVAELLKATLDEEKQTDALLNKMANGQVNKMAAKEAA</sequence>
<dbReference type="CDD" id="cd07909">
    <property type="entry name" value="YciF"/>
    <property type="match status" value="1"/>
</dbReference>
<dbReference type="SUPFAM" id="SSF47240">
    <property type="entry name" value="Ferritin-like"/>
    <property type="match status" value="1"/>
</dbReference>
<dbReference type="InterPro" id="IPR012347">
    <property type="entry name" value="Ferritin-like"/>
</dbReference>
<dbReference type="PANTHER" id="PTHR30565:SF9">
    <property type="entry name" value="PROTEIN YCIF"/>
    <property type="match status" value="1"/>
</dbReference>
<evidence type="ECO:0000313" key="2">
    <source>
        <dbReference type="Proteomes" id="UP001524642"/>
    </source>
</evidence>
<proteinExistence type="predicted"/>
<comment type="caution">
    <text evidence="1">The sequence shown here is derived from an EMBL/GenBank/DDBJ whole genome shotgun (WGS) entry which is preliminary data.</text>
</comment>
<dbReference type="InterPro" id="IPR009078">
    <property type="entry name" value="Ferritin-like_SF"/>
</dbReference>
<gene>
    <name evidence="1" type="ORF">NRP21_04760</name>
</gene>
<dbReference type="Proteomes" id="UP001524642">
    <property type="component" value="Unassembled WGS sequence"/>
</dbReference>
<reference evidence="1 2" key="1">
    <citation type="submission" date="2022-06" db="EMBL/GenBank/DDBJ databases">
        <title>Roseomonas CN29.</title>
        <authorList>
            <person name="Cheng Y."/>
            <person name="He X."/>
        </authorList>
    </citation>
    <scope>NUCLEOTIDE SEQUENCE [LARGE SCALE GENOMIC DNA]</scope>
    <source>
        <strain evidence="1 2">CN29</strain>
    </source>
</reference>
<protein>
    <submittedName>
        <fullName evidence="1">Ferritin-like domain-containing protein</fullName>
    </submittedName>
</protein>
<dbReference type="Pfam" id="PF05974">
    <property type="entry name" value="DUF892"/>
    <property type="match status" value="1"/>
</dbReference>
<dbReference type="RefSeq" id="WP_257715027.1">
    <property type="nucleotide sequence ID" value="NZ_JANJOU010000002.1"/>
</dbReference>
<name>A0ABT1WZS7_9PROT</name>
<dbReference type="EMBL" id="JANJOU010000002">
    <property type="protein sequence ID" value="MCR0981357.1"/>
    <property type="molecule type" value="Genomic_DNA"/>
</dbReference>
<evidence type="ECO:0000313" key="1">
    <source>
        <dbReference type="EMBL" id="MCR0981357.1"/>
    </source>
</evidence>
<dbReference type="InterPro" id="IPR010287">
    <property type="entry name" value="DUF892_YciF-like"/>
</dbReference>
<dbReference type="PANTHER" id="PTHR30565">
    <property type="entry name" value="PROTEIN YCIF"/>
    <property type="match status" value="1"/>
</dbReference>
<dbReference type="Gene3D" id="1.20.1260.10">
    <property type="match status" value="1"/>
</dbReference>
<dbReference type="InterPro" id="IPR047114">
    <property type="entry name" value="YciF"/>
</dbReference>
<accession>A0ABT1WZS7</accession>
<organism evidence="1 2">
    <name type="scientific">Roseomonas populi</name>
    <dbReference type="NCBI Taxonomy" id="3121582"/>
    <lineage>
        <taxon>Bacteria</taxon>
        <taxon>Pseudomonadati</taxon>
        <taxon>Pseudomonadota</taxon>
        <taxon>Alphaproteobacteria</taxon>
        <taxon>Acetobacterales</taxon>
        <taxon>Roseomonadaceae</taxon>
        <taxon>Roseomonas</taxon>
    </lineage>
</organism>
<keyword evidence="2" id="KW-1185">Reference proteome</keyword>